<feature type="region of interest" description="Disordered" evidence="1">
    <location>
        <begin position="1"/>
        <end position="24"/>
    </location>
</feature>
<evidence type="ECO:0000313" key="2">
    <source>
        <dbReference type="EMBL" id="QJA51487.1"/>
    </source>
</evidence>
<evidence type="ECO:0000256" key="1">
    <source>
        <dbReference type="SAM" id="MobiDB-lite"/>
    </source>
</evidence>
<organism evidence="2">
    <name type="scientific">viral metagenome</name>
    <dbReference type="NCBI Taxonomy" id="1070528"/>
    <lineage>
        <taxon>unclassified sequences</taxon>
        <taxon>metagenomes</taxon>
        <taxon>organismal metagenomes</taxon>
    </lineage>
</organism>
<feature type="compositionally biased region" description="Low complexity" evidence="1">
    <location>
        <begin position="60"/>
        <end position="76"/>
    </location>
</feature>
<reference evidence="2" key="1">
    <citation type="submission" date="2020-03" db="EMBL/GenBank/DDBJ databases">
        <title>The deep terrestrial virosphere.</title>
        <authorList>
            <person name="Holmfeldt K."/>
            <person name="Nilsson E."/>
            <person name="Simone D."/>
            <person name="Lopez-Fernandez M."/>
            <person name="Wu X."/>
            <person name="de Brujin I."/>
            <person name="Lundin D."/>
            <person name="Andersson A."/>
            <person name="Bertilsson S."/>
            <person name="Dopson M."/>
        </authorList>
    </citation>
    <scope>NUCLEOTIDE SEQUENCE</scope>
    <source>
        <strain evidence="2">TM448A02169</strain>
        <strain evidence="3">TM448B03160</strain>
    </source>
</reference>
<dbReference type="EMBL" id="MT144267">
    <property type="protein sequence ID" value="QJA51487.1"/>
    <property type="molecule type" value="Genomic_DNA"/>
</dbReference>
<proteinExistence type="predicted"/>
<accession>A0A6H1ZVZ2</accession>
<evidence type="ECO:0000313" key="3">
    <source>
        <dbReference type="EMBL" id="QJI02374.1"/>
    </source>
</evidence>
<sequence>MSIMNPTDMAAKASRGDVRPQQSVGEFLQRNYGVTPQDPVEKLFAAVKGQAQNATVAGKMGMPPQGARPPMGQPPMGGAPGGMQRPQPPPQNMDDLVGRMS</sequence>
<gene>
    <name evidence="2" type="ORF">TM448A02169_0007</name>
    <name evidence="3" type="ORF">TM448B03160_0003</name>
</gene>
<name>A0A6H1ZVZ2_9ZZZZ</name>
<protein>
    <submittedName>
        <fullName evidence="2">Uncharacterized protein</fullName>
    </submittedName>
</protein>
<feature type="region of interest" description="Disordered" evidence="1">
    <location>
        <begin position="55"/>
        <end position="101"/>
    </location>
</feature>
<dbReference type="AlphaFoldDB" id="A0A6H1ZVZ2"/>
<dbReference type="EMBL" id="MT144996">
    <property type="protein sequence ID" value="QJI02374.1"/>
    <property type="molecule type" value="Genomic_DNA"/>
</dbReference>